<proteinExistence type="predicted"/>
<organism evidence="1 2">
    <name type="scientific">Lysinibacillus composti</name>
    <dbReference type="NCBI Taxonomy" id="720633"/>
    <lineage>
        <taxon>Bacteria</taxon>
        <taxon>Bacillati</taxon>
        <taxon>Bacillota</taxon>
        <taxon>Bacilli</taxon>
        <taxon>Bacillales</taxon>
        <taxon>Bacillaceae</taxon>
        <taxon>Lysinibacillus</taxon>
    </lineage>
</organism>
<evidence type="ECO:0008006" key="3">
    <source>
        <dbReference type="Google" id="ProtNLM"/>
    </source>
</evidence>
<dbReference type="AlphaFoldDB" id="A0A3N9UIY5"/>
<evidence type="ECO:0000313" key="2">
    <source>
        <dbReference type="Proteomes" id="UP000274033"/>
    </source>
</evidence>
<dbReference type="RefSeq" id="WP_124763186.1">
    <property type="nucleotide sequence ID" value="NZ_JAFBDY010000002.1"/>
</dbReference>
<dbReference type="EMBL" id="RRCT01000002">
    <property type="protein sequence ID" value="RQW75941.1"/>
    <property type="molecule type" value="Genomic_DNA"/>
</dbReference>
<gene>
    <name evidence="1" type="ORF">EBB45_04805</name>
</gene>
<comment type="caution">
    <text evidence="1">The sequence shown here is derived from an EMBL/GenBank/DDBJ whole genome shotgun (WGS) entry which is preliminary data.</text>
</comment>
<keyword evidence="2" id="KW-1185">Reference proteome</keyword>
<reference evidence="1 2" key="1">
    <citation type="journal article" date="2013" name="J. Microbiol.">
        <title>Lysinibacillus chungkukjangi sp. nov., isolated from Chungkukjang, Korean fermented soybean food.</title>
        <authorList>
            <person name="Kim S.J."/>
            <person name="Jang Y.H."/>
            <person name="Hamada M."/>
            <person name="Ahn J.H."/>
            <person name="Weon H.Y."/>
            <person name="Suzuki K."/>
            <person name="Whang K.S."/>
            <person name="Kwon S.W."/>
        </authorList>
    </citation>
    <scope>NUCLEOTIDE SEQUENCE [LARGE SCALE GENOMIC DNA]</scope>
    <source>
        <strain evidence="1 2">MCCC 1A12701</strain>
    </source>
</reference>
<dbReference type="OrthoDB" id="2736238at2"/>
<dbReference type="Proteomes" id="UP000274033">
    <property type="component" value="Unassembled WGS sequence"/>
</dbReference>
<name>A0A3N9UIY5_9BACI</name>
<evidence type="ECO:0000313" key="1">
    <source>
        <dbReference type="EMBL" id="RQW75941.1"/>
    </source>
</evidence>
<accession>A0A3N9UIY5</accession>
<protein>
    <recommendedName>
        <fullName evidence="3">Helix-turn-helix domain-containing protein</fullName>
    </recommendedName>
</protein>
<sequence>MSKYVLFTQDEHESIDFSFSKAKVEKFIELWNEGYSIVIIARVLQRKQIEVTMLAMDLDIVGKIHPRPGGIFGTIKKEAS</sequence>